<proteinExistence type="predicted"/>
<organism evidence="1 2">
    <name type="scientific">Halteria grandinella</name>
    <dbReference type="NCBI Taxonomy" id="5974"/>
    <lineage>
        <taxon>Eukaryota</taxon>
        <taxon>Sar</taxon>
        <taxon>Alveolata</taxon>
        <taxon>Ciliophora</taxon>
        <taxon>Intramacronucleata</taxon>
        <taxon>Spirotrichea</taxon>
        <taxon>Stichotrichia</taxon>
        <taxon>Sporadotrichida</taxon>
        <taxon>Halteriidae</taxon>
        <taxon>Halteria</taxon>
    </lineage>
</organism>
<sequence>MVRAFHADFTDLRERIEAAGADRFGDLWIALVSFQPSLVVLRIPADLIAPVVGDVVNDLAIAESAIGIQPFHRRFDGKPPVTKELEALPERVVAIRHVRAVQVLEQILEIVVRNRRLCRRLSGACGRLNRDPGFSEPSEHASPLIRRWNSASPTPFVERPRVSVRDKRTSVIIGRTRGDDDRIHQKNESLVTSEGKQNKWLLRFTCRNSTTDIRIVSKENQEILACF</sequence>
<reference evidence="1" key="1">
    <citation type="submission" date="2019-06" db="EMBL/GenBank/DDBJ databases">
        <authorList>
            <person name="Zheng W."/>
        </authorList>
    </citation>
    <scope>NUCLEOTIDE SEQUENCE</scope>
    <source>
        <strain evidence="1">QDHG01</strain>
    </source>
</reference>
<comment type="caution">
    <text evidence="1">The sequence shown here is derived from an EMBL/GenBank/DDBJ whole genome shotgun (WGS) entry which is preliminary data.</text>
</comment>
<dbReference type="EMBL" id="RRYP01029799">
    <property type="protein sequence ID" value="TNV71433.1"/>
    <property type="molecule type" value="Genomic_DNA"/>
</dbReference>
<keyword evidence="2" id="KW-1185">Reference proteome</keyword>
<gene>
    <name evidence="1" type="ORF">FGO68_gene5927</name>
</gene>
<name>A0A8J8SV18_HALGN</name>
<protein>
    <submittedName>
        <fullName evidence="1">Uncharacterized protein</fullName>
    </submittedName>
</protein>
<accession>A0A8J8SV18</accession>
<evidence type="ECO:0000313" key="1">
    <source>
        <dbReference type="EMBL" id="TNV71433.1"/>
    </source>
</evidence>
<dbReference type="AlphaFoldDB" id="A0A8J8SV18"/>
<evidence type="ECO:0000313" key="2">
    <source>
        <dbReference type="Proteomes" id="UP000785679"/>
    </source>
</evidence>
<dbReference type="Proteomes" id="UP000785679">
    <property type="component" value="Unassembled WGS sequence"/>
</dbReference>